<evidence type="ECO:0000313" key="2">
    <source>
        <dbReference type="Proteomes" id="UP000638986"/>
    </source>
</evidence>
<comment type="caution">
    <text evidence="1">The sequence shown here is derived from an EMBL/GenBank/DDBJ whole genome shotgun (WGS) entry which is preliminary data.</text>
</comment>
<evidence type="ECO:0000313" key="1">
    <source>
        <dbReference type="EMBL" id="MBH3440528.1"/>
    </source>
</evidence>
<protein>
    <recommendedName>
        <fullName evidence="3">DUF2190 family protein</fullName>
    </recommendedName>
</protein>
<dbReference type="Pfam" id="PF22758">
    <property type="entry name" value="Phage_cement"/>
    <property type="match status" value="1"/>
</dbReference>
<reference evidence="1 2" key="1">
    <citation type="submission" date="2020-11" db="EMBL/GenBank/DDBJ databases">
        <title>Enhanced detection system for hospital associated transmission using whole genome sequencing surveillance.</title>
        <authorList>
            <person name="Harrison L.H."/>
            <person name="Van Tyne D."/>
            <person name="Marsh J.W."/>
            <person name="Griffith M.P."/>
            <person name="Snyder D.J."/>
            <person name="Cooper V.S."/>
            <person name="Mustapha M."/>
        </authorList>
    </citation>
    <scope>NUCLEOTIDE SEQUENCE [LARGE SCALE GENOMIC DNA]</scope>
    <source>
        <strain evidence="1 2">PSB00013</strain>
    </source>
</reference>
<organism evidence="1 2">
    <name type="scientific">Pseudomonas luteola</name>
    <dbReference type="NCBI Taxonomy" id="47886"/>
    <lineage>
        <taxon>Bacteria</taxon>
        <taxon>Pseudomonadati</taxon>
        <taxon>Pseudomonadota</taxon>
        <taxon>Gammaproteobacteria</taxon>
        <taxon>Pseudomonadales</taxon>
        <taxon>Pseudomonadaceae</taxon>
        <taxon>Pseudomonas</taxon>
    </lineage>
</organism>
<gene>
    <name evidence="1" type="ORF">I5Q09_17740</name>
</gene>
<evidence type="ECO:0008006" key="3">
    <source>
        <dbReference type="Google" id="ProtNLM"/>
    </source>
</evidence>
<dbReference type="RefSeq" id="WP_197872931.1">
    <property type="nucleotide sequence ID" value="NZ_JADTXM010000012.1"/>
</dbReference>
<name>A0ABS0MUX8_PSELU</name>
<dbReference type="EMBL" id="JADTXM010000012">
    <property type="protein sequence ID" value="MBH3440528.1"/>
    <property type="molecule type" value="Genomic_DNA"/>
</dbReference>
<dbReference type="InterPro" id="IPR054438">
    <property type="entry name" value="Struct_cement_gp24/gp6"/>
</dbReference>
<accession>A0ABS0MUX8</accession>
<proteinExistence type="predicted"/>
<dbReference type="Proteomes" id="UP000638986">
    <property type="component" value="Unassembled WGS sequence"/>
</dbReference>
<sequence>MPLQTSYSENIRAGVPGAIVDMIPKTLISRTVEDAAGVAFGLPVYQGAADKGVTATAGTAADFVGFTVLDRSVAVGSQFSQYESARIMTKGAIWITAPAAVAAGDAVVIGGVTIPDARYDTSAAANQIVQVRLG</sequence>